<dbReference type="PANTHER" id="PTHR12428:SF65">
    <property type="entry name" value="CYTOCHROME C OXIDASE ASSEMBLY PROTEIN COX18, MITOCHONDRIAL"/>
    <property type="match status" value="1"/>
</dbReference>
<keyword evidence="8 17" id="KW-1133">Transmembrane helix</keyword>
<evidence type="ECO:0000256" key="12">
    <source>
        <dbReference type="ARBA" id="ARBA00026028"/>
    </source>
</evidence>
<feature type="transmembrane region" description="Helical" evidence="17">
    <location>
        <begin position="20"/>
        <end position="41"/>
    </location>
</feature>
<keyword evidence="6 16" id="KW-0812">Transmembrane</keyword>
<dbReference type="RefSeq" id="WP_387404430.1">
    <property type="nucleotide sequence ID" value="NZ_JBIAQY010000006.1"/>
</dbReference>
<evidence type="ECO:0000256" key="13">
    <source>
        <dbReference type="ARBA" id="ARBA00031538"/>
    </source>
</evidence>
<keyword evidence="7" id="KW-0653">Protein transport</keyword>
<keyword evidence="5" id="KW-1003">Cell membrane</keyword>
<dbReference type="EMBL" id="JBIAQY010000006">
    <property type="protein sequence ID" value="MFF3569847.1"/>
    <property type="molecule type" value="Genomic_DNA"/>
</dbReference>
<feature type="transmembrane region" description="Helical" evidence="17">
    <location>
        <begin position="179"/>
        <end position="202"/>
    </location>
</feature>
<dbReference type="InterPro" id="IPR001708">
    <property type="entry name" value="YidC/ALB3/OXA1/COX18"/>
</dbReference>
<evidence type="ECO:0000256" key="3">
    <source>
        <dbReference type="ARBA" id="ARBA00015325"/>
    </source>
</evidence>
<dbReference type="CDD" id="cd20070">
    <property type="entry name" value="5TM_YidC_Alb3"/>
    <property type="match status" value="1"/>
</dbReference>
<gene>
    <name evidence="19" type="primary">yidC</name>
    <name evidence="19" type="ORF">ACFYXQ_18905</name>
</gene>
<evidence type="ECO:0000256" key="9">
    <source>
        <dbReference type="ARBA" id="ARBA00023136"/>
    </source>
</evidence>
<comment type="similarity">
    <text evidence="2">Belongs to the OXA1/ALB3/YidC family. Type 1 subfamily.</text>
</comment>
<evidence type="ECO:0000256" key="7">
    <source>
        <dbReference type="ARBA" id="ARBA00022927"/>
    </source>
</evidence>
<keyword evidence="4" id="KW-0813">Transport</keyword>
<proteinExistence type="inferred from homology"/>
<evidence type="ECO:0000256" key="1">
    <source>
        <dbReference type="ARBA" id="ARBA00004651"/>
    </source>
</evidence>
<dbReference type="PANTHER" id="PTHR12428">
    <property type="entry name" value="OXA1"/>
    <property type="match status" value="1"/>
</dbReference>
<organism evidence="19 20">
    <name type="scientific">Nocardia jiangxiensis</name>
    <dbReference type="NCBI Taxonomy" id="282685"/>
    <lineage>
        <taxon>Bacteria</taxon>
        <taxon>Bacillati</taxon>
        <taxon>Actinomycetota</taxon>
        <taxon>Actinomycetes</taxon>
        <taxon>Mycobacteriales</taxon>
        <taxon>Nocardiaceae</taxon>
        <taxon>Nocardia</taxon>
    </lineage>
</organism>
<feature type="transmembrane region" description="Helical" evidence="17">
    <location>
        <begin position="223"/>
        <end position="247"/>
    </location>
</feature>
<dbReference type="NCBIfam" id="TIGR03592">
    <property type="entry name" value="yidC_oxa1_cterm"/>
    <property type="match status" value="1"/>
</dbReference>
<evidence type="ECO:0000256" key="4">
    <source>
        <dbReference type="ARBA" id="ARBA00022448"/>
    </source>
</evidence>
<name>A0ABW6S0M6_9NOCA</name>
<evidence type="ECO:0000256" key="10">
    <source>
        <dbReference type="ARBA" id="ARBA00023186"/>
    </source>
</evidence>
<dbReference type="InterPro" id="IPR028055">
    <property type="entry name" value="YidC/Oxa/ALB_C"/>
</dbReference>
<evidence type="ECO:0000313" key="20">
    <source>
        <dbReference type="Proteomes" id="UP001601992"/>
    </source>
</evidence>
<evidence type="ECO:0000256" key="5">
    <source>
        <dbReference type="ARBA" id="ARBA00022475"/>
    </source>
</evidence>
<keyword evidence="20" id="KW-1185">Reference proteome</keyword>
<evidence type="ECO:0000256" key="14">
    <source>
        <dbReference type="ARBA" id="ARBA00033245"/>
    </source>
</evidence>
<evidence type="ECO:0000256" key="2">
    <source>
        <dbReference type="ARBA" id="ARBA00010527"/>
    </source>
</evidence>
<feature type="transmembrane region" description="Helical" evidence="17">
    <location>
        <begin position="95"/>
        <end position="118"/>
    </location>
</feature>
<dbReference type="InterPro" id="IPR047196">
    <property type="entry name" value="YidC_ALB_C"/>
</dbReference>
<evidence type="ECO:0000313" key="19">
    <source>
        <dbReference type="EMBL" id="MFF3569847.1"/>
    </source>
</evidence>
<evidence type="ECO:0000256" key="15">
    <source>
        <dbReference type="ARBA" id="ARBA00033342"/>
    </source>
</evidence>
<evidence type="ECO:0000256" key="17">
    <source>
        <dbReference type="SAM" id="Phobius"/>
    </source>
</evidence>
<dbReference type="Proteomes" id="UP001601992">
    <property type="component" value="Unassembled WGS sequence"/>
</dbReference>
<feature type="domain" description="Membrane insertase YidC/Oxa/ALB C-terminal" evidence="18">
    <location>
        <begin position="32"/>
        <end position="262"/>
    </location>
</feature>
<evidence type="ECO:0000256" key="11">
    <source>
        <dbReference type="ARBA" id="ARBA00025034"/>
    </source>
</evidence>
<dbReference type="Pfam" id="PF02096">
    <property type="entry name" value="60KD_IMP"/>
    <property type="match status" value="1"/>
</dbReference>
<evidence type="ECO:0000256" key="8">
    <source>
        <dbReference type="ARBA" id="ARBA00022989"/>
    </source>
</evidence>
<keyword evidence="10" id="KW-0143">Chaperone</keyword>
<evidence type="ECO:0000256" key="16">
    <source>
        <dbReference type="RuleBase" id="RU003945"/>
    </source>
</evidence>
<comment type="caution">
    <text evidence="19">The sequence shown here is derived from an EMBL/GenBank/DDBJ whole genome shotgun (WGS) entry which is preliminary data.</text>
</comment>
<protein>
    <recommendedName>
        <fullName evidence="3">Membrane protein insertase YidC</fullName>
    </recommendedName>
    <alternativeName>
        <fullName evidence="15">Foldase YidC</fullName>
    </alternativeName>
    <alternativeName>
        <fullName evidence="14">Membrane integrase YidC</fullName>
    </alternativeName>
    <alternativeName>
        <fullName evidence="13">Membrane protein YidC</fullName>
    </alternativeName>
</protein>
<comment type="function">
    <text evidence="11">Required for the insertion and/or proper folding and/or complex formation of integral membrane proteins into the membrane. Involved in integration of membrane proteins that insert both dependently and independently of the Sec translocase complex, as well as at least some lipoproteins. Aids folding of multispanning membrane proteins.</text>
</comment>
<evidence type="ECO:0000256" key="6">
    <source>
        <dbReference type="ARBA" id="ARBA00022692"/>
    </source>
</evidence>
<sequence>MLDFVYYPLSGVLWLWHTGFAALLGPASGLAWALAIMFLVLTLRAALYKPFVAQVRFQRTMSVLRPKMKELQERHAGDKERLAAEMRTLQQQHQFNVFSGCLPVVVQLVIFVGLLHVLSSFGRTGSGSIVRLLWHPVHAAAAQTVTSNYFFSVTQVQSFLHAKLFTAPLTATLLTSGSAWGPVAAVAIPLVVIGAVATHFTARASVVRQTEMTTQTRLINFMTMWLFPLGTLAAGLVMPIGVLVYFATSNTWTFVQQYFVHKRFGPVDAEPAVEQLS</sequence>
<evidence type="ECO:0000259" key="18">
    <source>
        <dbReference type="Pfam" id="PF02096"/>
    </source>
</evidence>
<reference evidence="19 20" key="1">
    <citation type="submission" date="2024-10" db="EMBL/GenBank/DDBJ databases">
        <title>The Natural Products Discovery Center: Release of the First 8490 Sequenced Strains for Exploring Actinobacteria Biosynthetic Diversity.</title>
        <authorList>
            <person name="Kalkreuter E."/>
            <person name="Kautsar S.A."/>
            <person name="Yang D."/>
            <person name="Bader C.D."/>
            <person name="Teijaro C.N."/>
            <person name="Fluegel L."/>
            <person name="Davis C.M."/>
            <person name="Simpson J.R."/>
            <person name="Lauterbach L."/>
            <person name="Steele A.D."/>
            <person name="Gui C."/>
            <person name="Meng S."/>
            <person name="Li G."/>
            <person name="Viehrig K."/>
            <person name="Ye F."/>
            <person name="Su P."/>
            <person name="Kiefer A.F."/>
            <person name="Nichols A."/>
            <person name="Cepeda A.J."/>
            <person name="Yan W."/>
            <person name="Fan B."/>
            <person name="Jiang Y."/>
            <person name="Adhikari A."/>
            <person name="Zheng C.-J."/>
            <person name="Schuster L."/>
            <person name="Cowan T.M."/>
            <person name="Smanski M.J."/>
            <person name="Chevrette M.G."/>
            <person name="De Carvalho L.P.S."/>
            <person name="Shen B."/>
        </authorList>
    </citation>
    <scope>NUCLEOTIDE SEQUENCE [LARGE SCALE GENOMIC DNA]</scope>
    <source>
        <strain evidence="19 20">NPDC002593</strain>
    </source>
</reference>
<keyword evidence="9 17" id="KW-0472">Membrane</keyword>
<dbReference type="NCBIfam" id="NF002899">
    <property type="entry name" value="PRK03449.1"/>
    <property type="match status" value="1"/>
</dbReference>
<accession>A0ABW6S0M6</accession>
<comment type="subunit">
    <text evidence="12">Interacts with the Sec translocase complex via SecD. Specifically interacts with transmembrane segments of nascent integral membrane proteins during membrane integration.</text>
</comment>
<comment type="subcellular location">
    <subcellularLocation>
        <location evidence="1">Cell membrane</location>
        <topology evidence="1">Multi-pass membrane protein</topology>
    </subcellularLocation>
    <subcellularLocation>
        <location evidence="16">Membrane</location>
        <topology evidence="16">Multi-pass membrane protein</topology>
    </subcellularLocation>
</comment>